<keyword evidence="6 15" id="KW-0349">Heme</keyword>
<keyword evidence="10" id="KW-0274">FAD</keyword>
<dbReference type="EMBL" id="LQCI01000009">
    <property type="protein sequence ID" value="KZB85910.1"/>
    <property type="molecule type" value="Genomic_DNA"/>
</dbReference>
<reference evidence="18 20" key="2">
    <citation type="submission" date="2016-11" db="EMBL/GenBank/DDBJ databases">
        <title>Genome sequencing of Amycolatopsis regifaucium.</title>
        <authorList>
            <person name="Mayilraj S."/>
            <person name="Kaur N."/>
        </authorList>
    </citation>
    <scope>NUCLEOTIDE SEQUENCE [LARGE SCALE GENOMIC DNA]</scope>
    <source>
        <strain evidence="18 20">GY080</strain>
    </source>
</reference>
<dbReference type="PANTHER" id="PTHR24291">
    <property type="entry name" value="CYTOCHROME P450 FAMILY 4"/>
    <property type="match status" value="1"/>
</dbReference>
<evidence type="ECO:0000256" key="5">
    <source>
        <dbReference type="ARBA" id="ARBA00022448"/>
    </source>
</evidence>
<evidence type="ECO:0000256" key="16">
    <source>
        <dbReference type="RuleBase" id="RU000461"/>
    </source>
</evidence>
<evidence type="ECO:0000256" key="11">
    <source>
        <dbReference type="ARBA" id="ARBA00022857"/>
    </source>
</evidence>
<dbReference type="Pfam" id="PF00067">
    <property type="entry name" value="p450"/>
    <property type="match status" value="1"/>
</dbReference>
<keyword evidence="20" id="KW-1185">Reference proteome</keyword>
<comment type="similarity">
    <text evidence="4 16">Belongs to the cytochrome P450 family.</text>
</comment>
<keyword evidence="7" id="KW-0285">Flavoprotein</keyword>
<evidence type="ECO:0000313" key="18">
    <source>
        <dbReference type="EMBL" id="OKA03141.1"/>
    </source>
</evidence>
<comment type="cofactor">
    <cofactor evidence="1">
        <name>FMN</name>
        <dbReference type="ChEBI" id="CHEBI:58210"/>
    </cofactor>
</comment>
<organism evidence="17 19">
    <name type="scientific">Amycolatopsis regifaucium</name>
    <dbReference type="NCBI Taxonomy" id="546365"/>
    <lineage>
        <taxon>Bacteria</taxon>
        <taxon>Bacillati</taxon>
        <taxon>Actinomycetota</taxon>
        <taxon>Actinomycetes</taxon>
        <taxon>Pseudonocardiales</taxon>
        <taxon>Pseudonocardiaceae</taxon>
        <taxon>Amycolatopsis</taxon>
    </lineage>
</organism>
<evidence type="ECO:0000256" key="13">
    <source>
        <dbReference type="ARBA" id="ARBA00023004"/>
    </source>
</evidence>
<dbReference type="GO" id="GO:0016705">
    <property type="term" value="F:oxidoreductase activity, acting on paired donors, with incorporation or reduction of molecular oxygen"/>
    <property type="evidence" value="ECO:0007669"/>
    <property type="project" value="InterPro"/>
</dbReference>
<comment type="caution">
    <text evidence="17">The sequence shown here is derived from an EMBL/GenBank/DDBJ whole genome shotgun (WGS) entry which is preliminary data.</text>
</comment>
<comment type="cofactor">
    <cofactor evidence="15">
        <name>heme</name>
        <dbReference type="ChEBI" id="CHEBI:30413"/>
    </cofactor>
</comment>
<evidence type="ECO:0000256" key="3">
    <source>
        <dbReference type="ARBA" id="ARBA00010018"/>
    </source>
</evidence>
<dbReference type="PRINTS" id="PR00385">
    <property type="entry name" value="P450"/>
</dbReference>
<keyword evidence="11" id="KW-0521">NADP</keyword>
<dbReference type="InterPro" id="IPR017972">
    <property type="entry name" value="Cyt_P450_CS"/>
</dbReference>
<evidence type="ECO:0000256" key="15">
    <source>
        <dbReference type="PIRSR" id="PIRSR602401-1"/>
    </source>
</evidence>
<dbReference type="InterPro" id="IPR036396">
    <property type="entry name" value="Cyt_P450_sf"/>
</dbReference>
<protein>
    <submittedName>
        <fullName evidence="17">Cytochrome P450</fullName>
    </submittedName>
</protein>
<evidence type="ECO:0000256" key="1">
    <source>
        <dbReference type="ARBA" id="ARBA00001917"/>
    </source>
</evidence>
<dbReference type="CDD" id="cd11068">
    <property type="entry name" value="CYP120A1"/>
    <property type="match status" value="1"/>
</dbReference>
<keyword evidence="12 16" id="KW-0560">Oxidoreductase</keyword>
<evidence type="ECO:0000256" key="2">
    <source>
        <dbReference type="ARBA" id="ARBA00001974"/>
    </source>
</evidence>
<dbReference type="FunFam" id="1.10.630.10:FF:000040">
    <property type="entry name" value="Bifunctional cytochrome P450/NADPH--P450 reductase"/>
    <property type="match status" value="1"/>
</dbReference>
<dbReference type="GO" id="GO:0005506">
    <property type="term" value="F:iron ion binding"/>
    <property type="evidence" value="ECO:0007669"/>
    <property type="project" value="InterPro"/>
</dbReference>
<evidence type="ECO:0000313" key="19">
    <source>
        <dbReference type="Proteomes" id="UP000076321"/>
    </source>
</evidence>
<dbReference type="SUPFAM" id="SSF48264">
    <property type="entry name" value="Cytochrome P450"/>
    <property type="match status" value="1"/>
</dbReference>
<keyword evidence="13 15" id="KW-0408">Iron</keyword>
<keyword evidence="8" id="KW-0288">FMN</keyword>
<evidence type="ECO:0000256" key="12">
    <source>
        <dbReference type="ARBA" id="ARBA00023002"/>
    </source>
</evidence>
<evidence type="ECO:0000256" key="9">
    <source>
        <dbReference type="ARBA" id="ARBA00022723"/>
    </source>
</evidence>
<evidence type="ECO:0000256" key="8">
    <source>
        <dbReference type="ARBA" id="ARBA00022643"/>
    </source>
</evidence>
<dbReference type="Proteomes" id="UP000076321">
    <property type="component" value="Unassembled WGS sequence"/>
</dbReference>
<dbReference type="GO" id="GO:0004497">
    <property type="term" value="F:monooxygenase activity"/>
    <property type="evidence" value="ECO:0007669"/>
    <property type="project" value="UniProtKB-KW"/>
</dbReference>
<evidence type="ECO:0000313" key="20">
    <source>
        <dbReference type="Proteomes" id="UP000186883"/>
    </source>
</evidence>
<keyword evidence="14 16" id="KW-0503">Monooxygenase</keyword>
<evidence type="ECO:0000256" key="6">
    <source>
        <dbReference type="ARBA" id="ARBA00022617"/>
    </source>
</evidence>
<feature type="binding site" description="axial binding residue" evidence="15">
    <location>
        <position position="392"/>
    </location>
    <ligand>
        <name>heme</name>
        <dbReference type="ChEBI" id="CHEBI:30413"/>
    </ligand>
    <ligandPart>
        <name>Fe</name>
        <dbReference type="ChEBI" id="CHEBI:18248"/>
    </ligandPart>
</feature>
<evidence type="ECO:0000256" key="10">
    <source>
        <dbReference type="ARBA" id="ARBA00022827"/>
    </source>
</evidence>
<evidence type="ECO:0000256" key="14">
    <source>
        <dbReference type="ARBA" id="ARBA00023033"/>
    </source>
</evidence>
<dbReference type="EMBL" id="LOBU02000042">
    <property type="protein sequence ID" value="OKA03141.1"/>
    <property type="molecule type" value="Genomic_DNA"/>
</dbReference>
<gene>
    <name evidence="18" type="ORF">ATP06_0237685</name>
    <name evidence="17" type="ORF">AVL48_27225</name>
</gene>
<dbReference type="PRINTS" id="PR00463">
    <property type="entry name" value="EP450I"/>
</dbReference>
<comment type="similarity">
    <text evidence="3">In the N-terminal section; belongs to the cytochrome P450 family.</text>
</comment>
<dbReference type="Proteomes" id="UP000186883">
    <property type="component" value="Unassembled WGS sequence"/>
</dbReference>
<keyword evidence="5" id="KW-0813">Transport</keyword>
<dbReference type="InterPro" id="IPR002401">
    <property type="entry name" value="Cyt_P450_E_grp-I"/>
</dbReference>
<evidence type="ECO:0000256" key="4">
    <source>
        <dbReference type="ARBA" id="ARBA00010617"/>
    </source>
</evidence>
<dbReference type="InterPro" id="IPR001128">
    <property type="entry name" value="Cyt_P450"/>
</dbReference>
<accession>A0A154MPA1</accession>
<dbReference type="PANTHER" id="PTHR24291:SF50">
    <property type="entry name" value="BIFUNCTIONAL ALBAFLAVENONE MONOOXYGENASE_TERPENE SYNTHASE"/>
    <property type="match status" value="1"/>
</dbReference>
<dbReference type="GO" id="GO:0020037">
    <property type="term" value="F:heme binding"/>
    <property type="evidence" value="ECO:0007669"/>
    <property type="project" value="InterPro"/>
</dbReference>
<reference evidence="17 19" key="1">
    <citation type="submission" date="2015-12" db="EMBL/GenBank/DDBJ databases">
        <title>Amycolatopsis regifaucium genome sequencing and assembly.</title>
        <authorList>
            <person name="Mayilraj S."/>
        </authorList>
    </citation>
    <scope>NUCLEOTIDE SEQUENCE [LARGE SCALE GENOMIC DNA]</scope>
    <source>
        <strain evidence="17 19">GY080</strain>
    </source>
</reference>
<dbReference type="AlphaFoldDB" id="A0A154MPA1"/>
<comment type="cofactor">
    <cofactor evidence="2">
        <name>FAD</name>
        <dbReference type="ChEBI" id="CHEBI:57692"/>
    </cofactor>
</comment>
<evidence type="ECO:0000313" key="17">
    <source>
        <dbReference type="EMBL" id="KZB85910.1"/>
    </source>
</evidence>
<keyword evidence="9 15" id="KW-0479">Metal-binding</keyword>
<evidence type="ECO:0000256" key="7">
    <source>
        <dbReference type="ARBA" id="ARBA00022630"/>
    </source>
</evidence>
<name>A0A154MPA1_9PSEU</name>
<sequence>MDTTLPHPKWRLPLLGDLLGVSADRQIEHAVKLARQLGPIYVRKIFNQHIVFVSGADLVTELVDEERFVKHVAPTIVALRPMMADGLFTAYNDEPNLHLGYEVLRPAFSQAAMRRYHETMLDVTRQLLAHWDMGAVADVVGDMTKTTLEIIGRTGFGYSFDSFRRITPHPFVAAMIRALIHAQRSLFRPPVIGNITGWRADRRNAADIAYLNSVVDQVIESRSGAENDDMLALMLNSPLDKVNIRHQIITFLSGGHETTAGALAFALYFLAEHPEVAARARDEVDSVWGEDEPTFEQVAKLRYVRRIVDEALRLWPTAPAFAREARVDTVVGDRLRMRAGDWVVVLTAALQRDPAVWGPDADEFDPDHFSTEAVKGRPKHAFMPFGTGMRACIGRQFALHEAVLVLGMVLRRYDLRPQPDYRLRVRELLTLKPEGFFLTPVRR</sequence>
<dbReference type="OrthoDB" id="5290182at2"/>
<dbReference type="PROSITE" id="PS00086">
    <property type="entry name" value="CYTOCHROME_P450"/>
    <property type="match status" value="1"/>
</dbReference>
<dbReference type="InterPro" id="IPR050196">
    <property type="entry name" value="Cytochrome_P450_Monoox"/>
</dbReference>
<proteinExistence type="inferred from homology"/>
<dbReference type="Gene3D" id="1.10.630.10">
    <property type="entry name" value="Cytochrome P450"/>
    <property type="match status" value="1"/>
</dbReference>